<dbReference type="EMBL" id="LUAW01000013">
    <property type="protein sequence ID" value="KYQ72741.1"/>
    <property type="molecule type" value="Genomic_DNA"/>
</dbReference>
<dbReference type="Pfam" id="PF00903">
    <property type="entry name" value="Glyoxalase"/>
    <property type="match status" value="1"/>
</dbReference>
<dbReference type="SUPFAM" id="SSF54593">
    <property type="entry name" value="Glyoxalase/Bleomycin resistance protein/Dihydroxybiphenyl dioxygenase"/>
    <property type="match status" value="1"/>
</dbReference>
<evidence type="ECO:0000313" key="3">
    <source>
        <dbReference type="Proteomes" id="UP000076276"/>
    </source>
</evidence>
<dbReference type="OrthoDB" id="6909416at2"/>
<name>A0A151Y3Y1_9GAMM</name>
<dbReference type="PROSITE" id="PS51819">
    <property type="entry name" value="VOC"/>
    <property type="match status" value="1"/>
</dbReference>
<evidence type="ECO:0000313" key="2">
    <source>
        <dbReference type="EMBL" id="KYQ72741.1"/>
    </source>
</evidence>
<comment type="caution">
    <text evidence="2">The sequence shown here is derived from an EMBL/GenBank/DDBJ whole genome shotgun (WGS) entry which is preliminary data.</text>
</comment>
<reference evidence="2 3" key="1">
    <citation type="submission" date="2016-03" db="EMBL/GenBank/DDBJ databases">
        <title>Acinetobacter genomospecies 28 strain ANC 4149.</title>
        <authorList>
            <person name="Radolfova-Krizova L."/>
            <person name="Nemec A."/>
        </authorList>
    </citation>
    <scope>NUCLEOTIDE SEQUENCE [LARGE SCALE GENOMIC DNA]</scope>
    <source>
        <strain evidence="2 3">ANC 4149</strain>
    </source>
</reference>
<dbReference type="InterPro" id="IPR037523">
    <property type="entry name" value="VOC_core"/>
</dbReference>
<dbReference type="InterPro" id="IPR004360">
    <property type="entry name" value="Glyas_Fos-R_dOase_dom"/>
</dbReference>
<organism evidence="2 3">
    <name type="scientific">Acinetobacter pragensis</name>
    <dbReference type="NCBI Taxonomy" id="1806892"/>
    <lineage>
        <taxon>Bacteria</taxon>
        <taxon>Pseudomonadati</taxon>
        <taxon>Pseudomonadota</taxon>
        <taxon>Gammaproteobacteria</taxon>
        <taxon>Moraxellales</taxon>
        <taxon>Moraxellaceae</taxon>
        <taxon>Acinetobacter</taxon>
    </lineage>
</organism>
<evidence type="ECO:0000259" key="1">
    <source>
        <dbReference type="PROSITE" id="PS51819"/>
    </source>
</evidence>
<dbReference type="RefSeq" id="WP_067667039.1">
    <property type="nucleotide sequence ID" value="NZ_CBCSIK010000008.1"/>
</dbReference>
<protein>
    <recommendedName>
        <fullName evidence="1">VOC domain-containing protein</fullName>
    </recommendedName>
</protein>
<sequence length="268" mass="30740">MQEIGARLKKLILTSNIPAELAEHYAKAFQLENLTTKNQFVCQADQVQLEFKHGESGQLYQTDYVFNSKTAFDDYRQLIEGKIEINDLSTTEFTVKNPLGHIIHFSINDDSITDDAESLRLQHFAVRAIDIDALSDFYENTLGFTISDRVYNENKQLTAIFIRTDHEHHSFAIFKSPINRFDHFSCEIQDWSGMKKWADHMAKSEIELAWGIGRHGPGNDTFFMIKDADGNMGEISAELEQCTPNRPVGIWKHHPLTLNQWGVAIMRC</sequence>
<dbReference type="AlphaFoldDB" id="A0A151Y3Y1"/>
<dbReference type="Proteomes" id="UP000076276">
    <property type="component" value="Unassembled WGS sequence"/>
</dbReference>
<gene>
    <name evidence="2" type="ORF">AZH43_07745</name>
</gene>
<proteinExistence type="predicted"/>
<dbReference type="STRING" id="1806892.AZH43_07745"/>
<dbReference type="InterPro" id="IPR029068">
    <property type="entry name" value="Glyas_Bleomycin-R_OHBP_Dase"/>
</dbReference>
<dbReference type="Gene3D" id="3.10.180.10">
    <property type="entry name" value="2,3-Dihydroxybiphenyl 1,2-Dioxygenase, domain 1"/>
    <property type="match status" value="1"/>
</dbReference>
<accession>A0A151Y3Y1</accession>
<feature type="domain" description="VOC" evidence="1">
    <location>
        <begin position="120"/>
        <end position="238"/>
    </location>
</feature>
<keyword evidence="3" id="KW-1185">Reference proteome</keyword>